<dbReference type="InterPro" id="IPR052241">
    <property type="entry name" value="SLC66/Scramblase_ANY1"/>
</dbReference>
<name>A0ABV2ANU1_9EUKA</name>
<feature type="transmembrane region" description="Helical" evidence="5">
    <location>
        <begin position="12"/>
        <end position="31"/>
    </location>
</feature>
<accession>A0ABV2ANU1</accession>
<dbReference type="EMBL" id="JBDODL010001261">
    <property type="protein sequence ID" value="MES1921343.1"/>
    <property type="molecule type" value="Genomic_DNA"/>
</dbReference>
<keyword evidence="4 5" id="KW-0472">Membrane</keyword>
<keyword evidence="7" id="KW-1185">Reference proteome</keyword>
<dbReference type="SMART" id="SM00679">
    <property type="entry name" value="CTNS"/>
    <property type="match status" value="1"/>
</dbReference>
<sequence>MESFDGKVLADFISGAVLIFGTNVAFIPQYIKIEQSGSSALSKYVCLVFITSSVLRLFFRIGEEFSIYLVLQSIVAIFTQLILLEAIVTKENKKNLNDMKTKNFWQIFSLKGLNKEFWNWDNFYDFVMAVALFNIIMASATYLFGTYNFYFQIIGTLSLALDCTVGLPQLYKNFKNKTTKGLSVVLIFYWVLSDVCKAFYYQMIEVPLQFVIAGGVQIMIDFLLFWQCLFYEKKLFSM</sequence>
<evidence type="ECO:0000256" key="1">
    <source>
        <dbReference type="ARBA" id="ARBA00004141"/>
    </source>
</evidence>
<gene>
    <name evidence="6" type="primary">PQLC1</name>
    <name evidence="6" type="ORF">MHBO_002880</name>
</gene>
<keyword evidence="2 5" id="KW-0812">Transmembrane</keyword>
<organism evidence="6 7">
    <name type="scientific">Bonamia ostreae</name>
    <dbReference type="NCBI Taxonomy" id="126728"/>
    <lineage>
        <taxon>Eukaryota</taxon>
        <taxon>Sar</taxon>
        <taxon>Rhizaria</taxon>
        <taxon>Endomyxa</taxon>
        <taxon>Ascetosporea</taxon>
        <taxon>Haplosporida</taxon>
        <taxon>Bonamia</taxon>
    </lineage>
</organism>
<evidence type="ECO:0000256" key="3">
    <source>
        <dbReference type="ARBA" id="ARBA00022989"/>
    </source>
</evidence>
<comment type="subcellular location">
    <subcellularLocation>
        <location evidence="1">Membrane</location>
        <topology evidence="1">Multi-pass membrane protein</topology>
    </subcellularLocation>
</comment>
<dbReference type="PANTHER" id="PTHR14856">
    <property type="entry name" value="PQ-LOOP REPEAT-CONTAINING PROTEIN 1-LIKE PROTEIN"/>
    <property type="match status" value="1"/>
</dbReference>
<feature type="transmembrane region" description="Helical" evidence="5">
    <location>
        <begin position="210"/>
        <end position="231"/>
    </location>
</feature>
<evidence type="ECO:0000256" key="4">
    <source>
        <dbReference type="ARBA" id="ARBA00023136"/>
    </source>
</evidence>
<dbReference type="InterPro" id="IPR006603">
    <property type="entry name" value="PQ-loop_rpt"/>
</dbReference>
<evidence type="ECO:0000256" key="5">
    <source>
        <dbReference type="SAM" id="Phobius"/>
    </source>
</evidence>
<keyword evidence="3 5" id="KW-1133">Transmembrane helix</keyword>
<proteinExistence type="predicted"/>
<feature type="transmembrane region" description="Helical" evidence="5">
    <location>
        <begin position="182"/>
        <end position="204"/>
    </location>
</feature>
<feature type="transmembrane region" description="Helical" evidence="5">
    <location>
        <begin position="123"/>
        <end position="143"/>
    </location>
</feature>
<comment type="caution">
    <text evidence="6">The sequence shown here is derived from an EMBL/GenBank/DDBJ whole genome shotgun (WGS) entry which is preliminary data.</text>
</comment>
<evidence type="ECO:0000256" key="2">
    <source>
        <dbReference type="ARBA" id="ARBA00022692"/>
    </source>
</evidence>
<feature type="transmembrane region" description="Helical" evidence="5">
    <location>
        <begin position="65"/>
        <end position="84"/>
    </location>
</feature>
<dbReference type="PANTHER" id="PTHR14856:SF9">
    <property type="entry name" value="PQ-LOOP REPEAT-CONTAINING PROTEIN 1"/>
    <property type="match status" value="1"/>
</dbReference>
<evidence type="ECO:0000313" key="7">
    <source>
        <dbReference type="Proteomes" id="UP001439008"/>
    </source>
</evidence>
<protein>
    <submittedName>
        <fullName evidence="6">PQ-loop repeat-containing protein 1</fullName>
    </submittedName>
</protein>
<dbReference type="Gene3D" id="1.20.1280.290">
    <property type="match status" value="1"/>
</dbReference>
<feature type="transmembrane region" description="Helical" evidence="5">
    <location>
        <begin position="40"/>
        <end position="59"/>
    </location>
</feature>
<dbReference type="Pfam" id="PF04193">
    <property type="entry name" value="PQ-loop"/>
    <property type="match status" value="1"/>
</dbReference>
<reference evidence="6 7" key="1">
    <citation type="journal article" date="2024" name="BMC Biol.">
        <title>Comparative genomics of Ascetosporea gives new insight into the evolutionary basis for animal parasitism in Rhizaria.</title>
        <authorList>
            <person name="Hiltunen Thoren M."/>
            <person name="Onut-Brannstrom I."/>
            <person name="Alfjorden A."/>
            <person name="Peckova H."/>
            <person name="Swords F."/>
            <person name="Hooper C."/>
            <person name="Holzer A.S."/>
            <person name="Bass D."/>
            <person name="Burki F."/>
        </authorList>
    </citation>
    <scope>NUCLEOTIDE SEQUENCE [LARGE SCALE GENOMIC DNA]</scope>
    <source>
        <strain evidence="6">20-A016</strain>
    </source>
</reference>
<dbReference type="Proteomes" id="UP001439008">
    <property type="component" value="Unassembled WGS sequence"/>
</dbReference>
<evidence type="ECO:0000313" key="6">
    <source>
        <dbReference type="EMBL" id="MES1921343.1"/>
    </source>
</evidence>